<dbReference type="PROSITE" id="PS01186">
    <property type="entry name" value="EGF_2"/>
    <property type="match status" value="3"/>
</dbReference>
<dbReference type="Pfam" id="PF02210">
    <property type="entry name" value="Laminin_G_2"/>
    <property type="match status" value="2"/>
</dbReference>
<dbReference type="PROSITE" id="PS50268">
    <property type="entry name" value="CADHERIN_2"/>
    <property type="match status" value="17"/>
</dbReference>
<evidence type="ECO:0000259" key="22">
    <source>
        <dbReference type="PROSITE" id="PS50268"/>
    </source>
</evidence>
<dbReference type="GO" id="GO:0030425">
    <property type="term" value="C:dendrite"/>
    <property type="evidence" value="ECO:0007669"/>
    <property type="project" value="UniProtKB-ARBA"/>
</dbReference>
<evidence type="ECO:0000256" key="8">
    <source>
        <dbReference type="ARBA" id="ARBA00022889"/>
    </source>
</evidence>
<sequence length="3104" mass="348179">MMRLILTLCVSALCGGVVVASPPPLQKQRRVVITEHTPPGASLGVFPEGVSSIEPPLTWAFVANGREIVLKPGVPVSPEPWLGFQFHVQTEHGGSRIWDPVWLNRTAAPQLHRRDYQAQVRENCPLCPIHFLGPRIEVCGGHAQSRRGLGARIDPQNGLPGFEATVEDVGSCALVSVRTHEPWDYETHRTAQLDLLVHDLADPSIVIDQARIELAILNVNDNDPTFPNATLNLIYDSSRAGKQILGRVRAHDKDGDSLRYFKQEPDNTLVIVPQTGEIIALDGFNRSSLAVWAQDCRRPSDKAKIQVNFIDQSLFPMDSLVLPELFRVKRRTTRAVRPTKRIEFTEADGEPEGKIVFQLEKESEHETFRIRDENPWVTVEPNGSVRVKKKWDYEELGREKTVDFWVIISNSGTSSDNDNQRVIIRIKDINDEPPYFINRPLPMQAVVKLNAPPNTRVFTLQAKDPDTDHNLHYFMVRDRTAGRFEVDERSGVVRTRGTEEFQLDTEYVLYVKAEDQNGRTGRKFQSTPEERLSIVGGKRYPQFYMPSYEAEIPESQKKDSDIISVKAKSFADREIRYTLKAKGQGAGTFNIGPSSGIVKLAKDLDFEDLRQPHIYQLEVTATEDSGGFSTSVELTIRVSDVNDNAPKFELPDYQAHNVDEDLPIGSSILKVKATDADSGSNADIEYYVSDDHFTVNSKGVISNNRRLDADSNNAYYEFIVTSKDKGEPPRTGTATVRVYTENRNDEEPKFSQQVYTPNVDENAGPNTLVTTVVASDKDGDGVTFGFVGGTTQSGLFKIEKNTGVIRLVSGPITLDRDKYELNVTAMDDGKCCIDQSKPSITPPVIHTATAVVVVFITDVNDNKPVFQDCQSYGPKIEEGAPNGSPVIKVHAVDQDKGVNGQVRYSIVQQPNQKGTKFNVDEETGELFTNKVFDREGDDGKFVSVTVKATDSGEPSLEGVCSFTVEITDVNDNPPLFDRQKYIENVKQDTNIGTNILRVSASDEDADNNGAIRYSLTAPFDPSHLDYFDIQPESGWIYLRKPLDKPELKVRVTATDNGTPVQLEAVVDVELVVVDRNNKPPIWDQQIYGPVYVKENAPQGEVVISVRARDTYKLEAIAEDLGSSPLSRTVEVQIDVVDRSNKPPVWDQTVYGPIYVKENTAVGENVTAVKASSGIEDNPTVFYQLIRGSTDQTNKYDTFYLQHRQENGWTYADVKVNQPLDYERIKEYNLTIRVENNGAQQLASEATIVIILEDVNDEIPLFREREQERVLEGEPIGTIVTTVNAIDRDGTFPNNQVYYYISEKSEGQNYFKINSQTGEISTKAVFDRERQGAYALEIEARDGAPSARPNAAGQPNSVTKFMRIGISDKNDNPPYFDKSLYEAEVDENEDIQHTVLTVTANDKDESSKIRYEITRGNFGGAFAVKNMTGAIYVAGPLDYETRKRYELRLVASDNLNENYTTIVIHVNDVNDNPPVFDRPTYETQITEEDDRNLPKRVLQFNLTIVASDSLHETEAELSIYVRDLNDLPPSFDRNRYEVTVFEEQTMIKQPLLKVTASDGEKDREHNIVYFLTGQGIDADQPDLSKFDINRTSGEIFVLKPLDRDEPNGRPQWRFTVFAQDDGGNGLVGYADVQVNLKDINDNAPLFPQGVYYGNVTENGTAGMMVMTMTAVDYDDIEEGTNAKLKYSIEKNVIDENTGTPIFEIEEETGVIKTAVCCLDREKTPDYSIQVVAMDGGGLKGTGTASIRVKDINDMPPSFTKDEWVTEVDETEGNVLPDAPILTVTVHDEDESNKFHYKVIESSGFGADKFTMVRNNDGTGSLKVVQPLDYEDQLQRQGFRFRIQVNDKGEDNDNDKYHVAYSWVVVKLRDINDNKPIFEKSNIETFVRENSKVGKTLERFRASDPDQGGHSQVRYQIDRSSDRRRQFSISTDGTVAIQRELDRETLPSHQIKILAIDDGDPPKTATATLTVIVEDINDNAPRFLKNYRPVLPEHSPPRKVVEILATDDDDRSKGNGPSFTFRMDPNALDSIRASFKVEHDPKGANGDGMAVVSSLRSFDREQQKEFLVPIVIKDSGSPSMSGTSTLTVVIGDSNDNKMQPGSKEIMVYNYMGEAPASEIGRVYVYDRDDWDLPDKTFSWYHDQPQYPYFSLHKENGGITMKSGTPEGRYFLQFRVYDRKHTQTDVPANVTVIVKQISHEAIVNSGSFRMVGVTAEDFVRIWSYTNETVVKSKMQLFKEKFADVLPDKVPLENIDVFSVMLHGTRPKTTDVRFSVHNSPYYKPVKLNGILLRHRETFERELGINITMVGIDECLYENENCDGSCTNVLDINPIPYTVNANKTSLVGVHVEVIPECICGARTFDKPESCLTHVCYNGGRCLEGRWGIRCQCPRGYEGPRCQQTTRTFWGKGWAWYPPLELCEDSHLSVEFLTRKPNGVLLYNGPIVPPESDEMLISDFISIELVEGQPRLLIDFGSGTLELRIATKNGNGLEDGQWHRLDVFWSKEEVRMVVDFCRSAVVMEHEDGTPTEFDDSSCQVKGHIPPFNEYLNVNTPLQIGGMAAEQFDPMKYKWSHTPLGKPFDGCIRNIIHNSKLYDLADPGLFRYSKPGCLPVEEACNANFPGPRCGEHGRCVGSLRQPTCECNAGWTGQDCSHETMPSTFDPQSYVKYALSFEPDRFTTEIQLRFRTREEHGELFRVSDQHNREYGILEIQESKLRFRYNLNSLRTEEKEIWLSAIYVDDGQWHTAKVARYGSAAILTVDGGEGRRYNDSFTFDGHQMMTVDKQEGVYAGGKAEYTGVRTFEVYSDYSKGCMDDIRLEGKHLPLPPALNGTQWGQATMARNLQRNCPSNNPCANVICPNPFVCVDLWMEYECSCPRGQRVTPDGKSCVDRNECLDNPCHNGGQCVNRDTIERYTCLCPSGFSGNNCELMQEEQILRLSMGALAIILICLLSILILVLVFVIYNRRREAQIKYPNPDDDVRETIINYEDEGGGEDDMTAFDITPLQIPVADAATVAAAAQGTLQRQKYQKYAATGTYPSNGPPPVMNGTGTLPPETNVEHFIEEHKHRADSDPSAPPFDDLRNYAYEGGGSTAGSLSSLGSDNDIGPF</sequence>
<evidence type="ECO:0000256" key="5">
    <source>
        <dbReference type="ARBA" id="ARBA00022729"/>
    </source>
</evidence>
<dbReference type="InterPro" id="IPR015919">
    <property type="entry name" value="Cadherin-like_sf"/>
</dbReference>
<comment type="caution">
    <text evidence="23">The sequence shown here is derived from an EMBL/GenBank/DDBJ whole genome shotgun (WGS) entry which is preliminary data.</text>
</comment>
<feature type="disulfide bond" evidence="14">
    <location>
        <begin position="2895"/>
        <end position="2912"/>
    </location>
</feature>
<feature type="region of interest" description="Disordered" evidence="17">
    <location>
        <begin position="1899"/>
        <end position="1920"/>
    </location>
</feature>
<dbReference type="GO" id="GO:0007043">
    <property type="term" value="P:cell-cell junction assembly"/>
    <property type="evidence" value="ECO:0007669"/>
    <property type="project" value="TreeGrafter"/>
</dbReference>
<dbReference type="GO" id="GO:0016339">
    <property type="term" value="P:calcium-dependent cell-cell adhesion via plasma membrane cell adhesion molecules"/>
    <property type="evidence" value="ECO:0007669"/>
    <property type="project" value="TreeGrafter"/>
</dbReference>
<gene>
    <name evidence="23" type="ORF">TCAL_04200</name>
</gene>
<dbReference type="GO" id="GO:0005509">
    <property type="term" value="F:calcium ion binding"/>
    <property type="evidence" value="ECO:0007669"/>
    <property type="project" value="UniProtKB-UniRule"/>
</dbReference>
<name>A0A553N9J0_TIGCA</name>
<feature type="domain" description="Laminin G" evidence="20">
    <location>
        <begin position="2398"/>
        <end position="2613"/>
    </location>
</feature>
<dbReference type="Gene3D" id="2.60.40.60">
    <property type="entry name" value="Cadherins"/>
    <property type="match status" value="16"/>
</dbReference>
<dbReference type="GO" id="GO:0005912">
    <property type="term" value="C:adherens junction"/>
    <property type="evidence" value="ECO:0007669"/>
    <property type="project" value="TreeGrafter"/>
</dbReference>
<dbReference type="InterPro" id="IPR000233">
    <property type="entry name" value="Cadherin_Y-type_LIR"/>
</dbReference>
<dbReference type="FunFam" id="2.60.40.60:FF:000039">
    <property type="entry name" value="FAT atypical cadherin 3"/>
    <property type="match status" value="1"/>
</dbReference>
<dbReference type="FunFam" id="2.60.120.200:FF:000040">
    <property type="entry name" value="neural-cadherin isoform X1"/>
    <property type="match status" value="1"/>
</dbReference>
<dbReference type="GO" id="GO:0008013">
    <property type="term" value="F:beta-catenin binding"/>
    <property type="evidence" value="ECO:0007669"/>
    <property type="project" value="TreeGrafter"/>
</dbReference>
<feature type="domain" description="Cadherin" evidence="22">
    <location>
        <begin position="341"/>
        <end position="436"/>
    </location>
</feature>
<evidence type="ECO:0000256" key="11">
    <source>
        <dbReference type="ARBA" id="ARBA00023157"/>
    </source>
</evidence>
<dbReference type="GO" id="GO:0007156">
    <property type="term" value="P:homophilic cell adhesion via plasma membrane adhesion molecules"/>
    <property type="evidence" value="ECO:0007669"/>
    <property type="project" value="InterPro"/>
</dbReference>
<keyword evidence="7 13" id="KW-0106">Calcium</keyword>
<dbReference type="InterPro" id="IPR027397">
    <property type="entry name" value="Catenin-bd_sf"/>
</dbReference>
<dbReference type="GO" id="GO:0044331">
    <property type="term" value="P:cell-cell adhesion mediated by cadherin"/>
    <property type="evidence" value="ECO:0007669"/>
    <property type="project" value="TreeGrafter"/>
</dbReference>
<feature type="disulfide bond" evidence="14">
    <location>
        <begin position="2914"/>
        <end position="2923"/>
    </location>
</feature>
<dbReference type="FunFam" id="2.60.40.60:FF:000213">
    <property type="entry name" value="neural-cadherin isoform X1"/>
    <property type="match status" value="1"/>
</dbReference>
<dbReference type="PRINTS" id="PR00205">
    <property type="entry name" value="CADHERIN"/>
</dbReference>
<dbReference type="SMART" id="SM00282">
    <property type="entry name" value="LamG"/>
    <property type="match status" value="2"/>
</dbReference>
<comment type="function">
    <text evidence="16">Cadherins are calcium-dependent cell adhesion proteins.</text>
</comment>
<comment type="caution">
    <text evidence="14">Lacks conserved residue(s) required for the propagation of feature annotation.</text>
</comment>
<dbReference type="GO" id="GO:0048056">
    <property type="term" value="P:R3/R4 cell differentiation"/>
    <property type="evidence" value="ECO:0007669"/>
    <property type="project" value="UniProtKB-ARBA"/>
</dbReference>
<evidence type="ECO:0000313" key="23">
    <source>
        <dbReference type="EMBL" id="TRY62116.1"/>
    </source>
</evidence>
<keyword evidence="3 14" id="KW-0245">EGF-like domain</keyword>
<comment type="subcellular location">
    <subcellularLocation>
        <location evidence="1 15">Cell membrane</location>
        <topology evidence="1 15">Single-pass type I membrane protein</topology>
    </subcellularLocation>
</comment>
<dbReference type="GO" id="GO:0008104">
    <property type="term" value="P:intracellular protein localization"/>
    <property type="evidence" value="ECO:0007669"/>
    <property type="project" value="UniProtKB-ARBA"/>
</dbReference>
<dbReference type="GO" id="GO:0016477">
    <property type="term" value="P:cell migration"/>
    <property type="evidence" value="ECO:0007669"/>
    <property type="project" value="TreeGrafter"/>
</dbReference>
<evidence type="ECO:0000256" key="14">
    <source>
        <dbReference type="PROSITE-ProRule" id="PRU00076"/>
    </source>
</evidence>
<dbReference type="CDD" id="cd00054">
    <property type="entry name" value="EGF_CA"/>
    <property type="match status" value="3"/>
</dbReference>
<dbReference type="InterPro" id="IPR056370">
    <property type="entry name" value="Shg-like_Ig-like"/>
</dbReference>
<feature type="domain" description="Cadherin" evidence="22">
    <location>
        <begin position="977"/>
        <end position="1082"/>
    </location>
</feature>
<dbReference type="PANTHER" id="PTHR24027">
    <property type="entry name" value="CADHERIN-23"/>
    <property type="match status" value="1"/>
</dbReference>
<feature type="disulfide bond" evidence="14">
    <location>
        <begin position="2639"/>
        <end position="2648"/>
    </location>
</feature>
<dbReference type="SUPFAM" id="SSF49899">
    <property type="entry name" value="Concanavalin A-like lectins/glucanases"/>
    <property type="match status" value="2"/>
</dbReference>
<feature type="chain" id="PRO_5021745652" description="Neural-cadherin" evidence="19">
    <location>
        <begin position="21"/>
        <end position="3104"/>
    </location>
</feature>
<dbReference type="Pfam" id="PF00008">
    <property type="entry name" value="EGF"/>
    <property type="match status" value="1"/>
</dbReference>
<dbReference type="FunFam" id="2.60.40.60:FF:000184">
    <property type="entry name" value="neural-cadherin isoform X12"/>
    <property type="match status" value="1"/>
</dbReference>
<dbReference type="SUPFAM" id="SSF57196">
    <property type="entry name" value="EGF/Laminin"/>
    <property type="match status" value="2"/>
</dbReference>
<dbReference type="SMART" id="SM00181">
    <property type="entry name" value="EGF"/>
    <property type="match status" value="4"/>
</dbReference>
<feature type="domain" description="Cadherin" evidence="22">
    <location>
        <begin position="1779"/>
        <end position="1876"/>
    </location>
</feature>
<evidence type="ECO:0000256" key="13">
    <source>
        <dbReference type="PROSITE-ProRule" id="PRU00043"/>
    </source>
</evidence>
<keyword evidence="2" id="KW-1003">Cell membrane</keyword>
<keyword evidence="24" id="KW-1185">Reference proteome</keyword>
<dbReference type="InterPro" id="IPR000742">
    <property type="entry name" value="EGF"/>
</dbReference>
<dbReference type="CDD" id="cd11304">
    <property type="entry name" value="Cadherin_repeat"/>
    <property type="match status" value="15"/>
</dbReference>
<dbReference type="Gene3D" id="2.10.25.10">
    <property type="entry name" value="Laminin"/>
    <property type="match status" value="3"/>
</dbReference>
<evidence type="ECO:0000256" key="1">
    <source>
        <dbReference type="ARBA" id="ARBA00004251"/>
    </source>
</evidence>
<dbReference type="FunFam" id="2.60.40.60:FF:000209">
    <property type="entry name" value="neural-cadherin isoform X1"/>
    <property type="match status" value="1"/>
</dbReference>
<evidence type="ECO:0000313" key="24">
    <source>
        <dbReference type="Proteomes" id="UP000318571"/>
    </source>
</evidence>
<dbReference type="FunFam" id="2.60.120.200:FF:000044">
    <property type="entry name" value="neural-cadherin isoform X1"/>
    <property type="match status" value="1"/>
</dbReference>
<dbReference type="Gene3D" id="4.10.900.10">
    <property type="entry name" value="TCF3-CBD (Catenin binding domain)"/>
    <property type="match status" value="1"/>
</dbReference>
<keyword evidence="6" id="KW-0677">Repeat</keyword>
<dbReference type="GO" id="GO:0048468">
    <property type="term" value="P:cell development"/>
    <property type="evidence" value="ECO:0007669"/>
    <property type="project" value="UniProtKB-ARBA"/>
</dbReference>
<evidence type="ECO:0000256" key="9">
    <source>
        <dbReference type="ARBA" id="ARBA00022989"/>
    </source>
</evidence>
<feature type="domain" description="Cadherin" evidence="22">
    <location>
        <begin position="1261"/>
        <end position="1375"/>
    </location>
</feature>
<evidence type="ECO:0000256" key="6">
    <source>
        <dbReference type="ARBA" id="ARBA00022737"/>
    </source>
</evidence>
<dbReference type="GO" id="GO:0016318">
    <property type="term" value="P:ommatidial rotation"/>
    <property type="evidence" value="ECO:0007669"/>
    <property type="project" value="UniProtKB-ARBA"/>
</dbReference>
<feature type="domain" description="Cadherin" evidence="22">
    <location>
        <begin position="1489"/>
        <end position="1530"/>
    </location>
</feature>
<feature type="domain" description="EGF-like" evidence="21">
    <location>
        <begin position="2361"/>
        <end position="2397"/>
    </location>
</feature>
<dbReference type="SUPFAM" id="SSF49313">
    <property type="entry name" value="Cadherin-like"/>
    <property type="match status" value="17"/>
</dbReference>
<keyword evidence="11 14" id="KW-1015">Disulfide bond</keyword>
<evidence type="ECO:0000256" key="17">
    <source>
        <dbReference type="SAM" id="MobiDB-lite"/>
    </source>
</evidence>
<dbReference type="FunFam" id="2.60.40.60:FF:000182">
    <property type="entry name" value="Blast:Putative neural-cadherin 2"/>
    <property type="match status" value="1"/>
</dbReference>
<feature type="signal peptide" evidence="19">
    <location>
        <begin position="1"/>
        <end position="20"/>
    </location>
</feature>
<keyword evidence="9 18" id="KW-1133">Transmembrane helix</keyword>
<evidence type="ECO:0000259" key="21">
    <source>
        <dbReference type="PROSITE" id="PS50026"/>
    </source>
</evidence>
<feature type="domain" description="Cadherin" evidence="22">
    <location>
        <begin position="1531"/>
        <end position="1645"/>
    </location>
</feature>
<evidence type="ECO:0000256" key="10">
    <source>
        <dbReference type="ARBA" id="ARBA00023136"/>
    </source>
</evidence>
<feature type="domain" description="Cadherin" evidence="22">
    <location>
        <begin position="439"/>
        <end position="543"/>
    </location>
</feature>
<protein>
    <recommendedName>
        <fullName evidence="25">Neural-cadherin</fullName>
    </recommendedName>
</protein>
<feature type="disulfide bond" evidence="14">
    <location>
        <begin position="2387"/>
        <end position="2396"/>
    </location>
</feature>
<dbReference type="FunFam" id="2.60.40.60:FF:000128">
    <property type="entry name" value="neural-cadherin isoform X2"/>
    <property type="match status" value="1"/>
</dbReference>
<keyword evidence="12" id="KW-0325">Glycoprotein</keyword>
<dbReference type="Pfam" id="PF24811">
    <property type="entry name" value="Ig_Shg"/>
    <property type="match status" value="1"/>
</dbReference>
<dbReference type="PROSITE" id="PS00022">
    <property type="entry name" value="EGF_1"/>
    <property type="match status" value="3"/>
</dbReference>
<feature type="transmembrane region" description="Helical" evidence="18">
    <location>
        <begin position="2936"/>
        <end position="2959"/>
    </location>
</feature>
<dbReference type="CDD" id="cd00110">
    <property type="entry name" value="LamG"/>
    <property type="match status" value="2"/>
</dbReference>
<keyword evidence="8 15" id="KW-0130">Cell adhesion</keyword>
<dbReference type="SMART" id="SM00179">
    <property type="entry name" value="EGF_CA"/>
    <property type="match status" value="3"/>
</dbReference>
<keyword evidence="5 19" id="KW-0732">Signal</keyword>
<evidence type="ECO:0000256" key="12">
    <source>
        <dbReference type="ARBA" id="ARBA00023180"/>
    </source>
</evidence>
<dbReference type="InterPro" id="IPR013320">
    <property type="entry name" value="ConA-like_dom_sf"/>
</dbReference>
<dbReference type="GO" id="GO:0000902">
    <property type="term" value="P:cell morphogenesis"/>
    <property type="evidence" value="ECO:0007669"/>
    <property type="project" value="TreeGrafter"/>
</dbReference>
<dbReference type="PANTHER" id="PTHR24027:SF438">
    <property type="entry name" value="CADHERIN 23"/>
    <property type="match status" value="1"/>
</dbReference>
<evidence type="ECO:0008006" key="25">
    <source>
        <dbReference type="Google" id="ProtNLM"/>
    </source>
</evidence>
<dbReference type="GO" id="GO:0016342">
    <property type="term" value="C:catenin complex"/>
    <property type="evidence" value="ECO:0007669"/>
    <property type="project" value="TreeGrafter"/>
</dbReference>
<dbReference type="InterPro" id="IPR020894">
    <property type="entry name" value="Cadherin_CS"/>
</dbReference>
<evidence type="ECO:0000256" key="3">
    <source>
        <dbReference type="ARBA" id="ARBA00022536"/>
    </source>
</evidence>
<dbReference type="CDD" id="cd00053">
    <property type="entry name" value="EGF"/>
    <property type="match status" value="1"/>
</dbReference>
<feature type="domain" description="Cadherin" evidence="22">
    <location>
        <begin position="1646"/>
        <end position="1757"/>
    </location>
</feature>
<dbReference type="FunFam" id="2.60.40.60:FF:000058">
    <property type="entry name" value="FAT atypical cadherin 3"/>
    <property type="match status" value="2"/>
</dbReference>
<evidence type="ECO:0000256" key="16">
    <source>
        <dbReference type="RuleBase" id="RU004357"/>
    </source>
</evidence>
<dbReference type="FunFam" id="2.60.40.60:FF:000199">
    <property type="entry name" value="neural-cadherin isoform X1"/>
    <property type="match status" value="1"/>
</dbReference>
<feature type="domain" description="Cadherin" evidence="22">
    <location>
        <begin position="1100"/>
        <end position="1145"/>
    </location>
</feature>
<feature type="domain" description="Cadherin" evidence="22">
    <location>
        <begin position="751"/>
        <end position="866"/>
    </location>
</feature>
<dbReference type="InterPro" id="IPR001881">
    <property type="entry name" value="EGF-like_Ca-bd_dom"/>
</dbReference>
<dbReference type="PROSITE" id="PS00232">
    <property type="entry name" value="CADHERIN_1"/>
    <property type="match status" value="5"/>
</dbReference>
<accession>A0A553N9J0</accession>
<evidence type="ECO:0000259" key="20">
    <source>
        <dbReference type="PROSITE" id="PS50025"/>
    </source>
</evidence>
<proteinExistence type="predicted"/>
<feature type="domain" description="Cadherin" evidence="22">
    <location>
        <begin position="868"/>
        <end position="976"/>
    </location>
</feature>
<evidence type="ECO:0000256" key="18">
    <source>
        <dbReference type="SAM" id="Phobius"/>
    </source>
</evidence>
<feature type="domain" description="Cadherin" evidence="22">
    <location>
        <begin position="1376"/>
        <end position="1475"/>
    </location>
</feature>
<dbReference type="EMBL" id="VCGU01000459">
    <property type="protein sequence ID" value="TRY62116.1"/>
    <property type="molecule type" value="Genomic_DNA"/>
</dbReference>
<evidence type="ECO:0000256" key="15">
    <source>
        <dbReference type="RuleBase" id="RU003318"/>
    </source>
</evidence>
<dbReference type="Pfam" id="PF01049">
    <property type="entry name" value="CADH_Y-type_LIR"/>
    <property type="match status" value="1"/>
</dbReference>
<dbReference type="InterPro" id="IPR001791">
    <property type="entry name" value="Laminin_G"/>
</dbReference>
<organism evidence="23 24">
    <name type="scientific">Tigriopus californicus</name>
    <name type="common">Marine copepod</name>
    <dbReference type="NCBI Taxonomy" id="6832"/>
    <lineage>
        <taxon>Eukaryota</taxon>
        <taxon>Metazoa</taxon>
        <taxon>Ecdysozoa</taxon>
        <taxon>Arthropoda</taxon>
        <taxon>Crustacea</taxon>
        <taxon>Multicrustacea</taxon>
        <taxon>Hexanauplia</taxon>
        <taxon>Copepoda</taxon>
        <taxon>Harpacticoida</taxon>
        <taxon>Harpacticidae</taxon>
        <taxon>Tigriopus</taxon>
    </lineage>
</organism>
<evidence type="ECO:0000256" key="4">
    <source>
        <dbReference type="ARBA" id="ARBA00022692"/>
    </source>
</evidence>
<dbReference type="Pfam" id="PF00028">
    <property type="entry name" value="Cadherin"/>
    <property type="match status" value="12"/>
</dbReference>
<dbReference type="GO" id="GO:0048589">
    <property type="term" value="P:developmental growth"/>
    <property type="evidence" value="ECO:0007669"/>
    <property type="project" value="UniProtKB-ARBA"/>
</dbReference>
<evidence type="ECO:0000256" key="2">
    <source>
        <dbReference type="ARBA" id="ARBA00022475"/>
    </source>
</evidence>
<feature type="domain" description="Cadherin" evidence="22">
    <location>
        <begin position="1155"/>
        <end position="1261"/>
    </location>
</feature>
<evidence type="ECO:0000256" key="19">
    <source>
        <dbReference type="SAM" id="SignalP"/>
    </source>
</evidence>
<keyword evidence="10 18" id="KW-0472">Membrane</keyword>
<dbReference type="FunFam" id="2.60.40.60:FF:000109">
    <property type="entry name" value="neural-cadherin isoform X2"/>
    <property type="match status" value="1"/>
</dbReference>
<dbReference type="FunFam" id="2.10.25.10:FF:000012">
    <property type="entry name" value="Delta-like protein"/>
    <property type="match status" value="1"/>
</dbReference>
<evidence type="ECO:0000256" key="7">
    <source>
        <dbReference type="ARBA" id="ARBA00022837"/>
    </source>
</evidence>
<dbReference type="FunFam" id="2.60.40.60:FF:000274">
    <property type="entry name" value="neural-cadherin isoform X9"/>
    <property type="match status" value="1"/>
</dbReference>
<feature type="domain" description="Cadherin" evidence="22">
    <location>
        <begin position="544"/>
        <end position="648"/>
    </location>
</feature>
<feature type="domain" description="Cadherin" evidence="22">
    <location>
        <begin position="650"/>
        <end position="750"/>
    </location>
</feature>
<feature type="domain" description="EGF-like" evidence="21">
    <location>
        <begin position="2886"/>
        <end position="2924"/>
    </location>
</feature>
<dbReference type="Proteomes" id="UP000318571">
    <property type="component" value="Chromosome 8"/>
</dbReference>
<feature type="domain" description="Cadherin" evidence="22">
    <location>
        <begin position="1877"/>
        <end position="1981"/>
    </location>
</feature>
<feature type="domain" description="EGF-like" evidence="21">
    <location>
        <begin position="2609"/>
        <end position="2649"/>
    </location>
</feature>
<dbReference type="FunFam" id="2.60.40.60:FF:000112">
    <property type="entry name" value="neural-cadherin isoform X1"/>
    <property type="match status" value="1"/>
</dbReference>
<feature type="domain" description="Cadherin" evidence="22">
    <location>
        <begin position="1981"/>
        <end position="2100"/>
    </location>
</feature>
<feature type="region of interest" description="Disordered" evidence="17">
    <location>
        <begin position="3061"/>
        <end position="3104"/>
    </location>
</feature>
<dbReference type="FunFam" id="2.60.40.60:FF:000222">
    <property type="entry name" value="neural-cadherin isoform X3"/>
    <property type="match status" value="1"/>
</dbReference>
<reference evidence="23 24" key="1">
    <citation type="journal article" date="2018" name="Nat. Ecol. Evol.">
        <title>Genomic signatures of mitonuclear coevolution across populations of Tigriopus californicus.</title>
        <authorList>
            <person name="Barreto F.S."/>
            <person name="Watson E.T."/>
            <person name="Lima T.G."/>
            <person name="Willett C.S."/>
            <person name="Edmands S."/>
            <person name="Li W."/>
            <person name="Burton R.S."/>
        </authorList>
    </citation>
    <scope>NUCLEOTIDE SEQUENCE [LARGE SCALE GENOMIC DNA]</scope>
    <source>
        <strain evidence="23 24">San Diego</strain>
    </source>
</reference>
<dbReference type="InterPro" id="IPR002126">
    <property type="entry name" value="Cadherin-like_dom"/>
</dbReference>
<dbReference type="GO" id="GO:0050769">
    <property type="term" value="P:positive regulation of neurogenesis"/>
    <property type="evidence" value="ECO:0007669"/>
    <property type="project" value="UniProtKB-ARBA"/>
</dbReference>
<dbReference type="InterPro" id="IPR039808">
    <property type="entry name" value="Cadherin"/>
</dbReference>
<dbReference type="SMART" id="SM00112">
    <property type="entry name" value="CA"/>
    <property type="match status" value="15"/>
</dbReference>
<feature type="domain" description="Laminin G" evidence="20">
    <location>
        <begin position="2652"/>
        <end position="2843"/>
    </location>
</feature>
<dbReference type="FunFam" id="2.60.40.60:FF:000192">
    <property type="entry name" value="neural-cadherin isoform X8"/>
    <property type="match status" value="1"/>
</dbReference>
<keyword evidence="4 15" id="KW-0812">Transmembrane</keyword>
<dbReference type="Gene3D" id="2.60.120.200">
    <property type="match status" value="2"/>
</dbReference>
<dbReference type="OMA" id="PYHTSQK"/>
<dbReference type="FunFam" id="2.60.40.60:FF:000033">
    <property type="entry name" value="FAT atypical cadherin 1"/>
    <property type="match status" value="1"/>
</dbReference>
<dbReference type="PROSITE" id="PS50025">
    <property type="entry name" value="LAM_G_DOMAIN"/>
    <property type="match status" value="2"/>
</dbReference>
<dbReference type="GO" id="GO:0045296">
    <property type="term" value="F:cadherin binding"/>
    <property type="evidence" value="ECO:0007669"/>
    <property type="project" value="TreeGrafter"/>
</dbReference>
<dbReference type="STRING" id="6832.A0A553N9J0"/>
<dbReference type="PROSITE" id="PS50026">
    <property type="entry name" value="EGF_3"/>
    <property type="match status" value="3"/>
</dbReference>
<dbReference type="GO" id="GO:0034332">
    <property type="term" value="P:adherens junction organization"/>
    <property type="evidence" value="ECO:0007669"/>
    <property type="project" value="TreeGrafter"/>
</dbReference>